<dbReference type="EMBL" id="ASPP01001230">
    <property type="protein sequence ID" value="ETO35846.1"/>
    <property type="molecule type" value="Genomic_DNA"/>
</dbReference>
<evidence type="ECO:0000256" key="2">
    <source>
        <dbReference type="SAM" id="Phobius"/>
    </source>
</evidence>
<evidence type="ECO:0000313" key="4">
    <source>
        <dbReference type="Proteomes" id="UP000023152"/>
    </source>
</evidence>
<keyword evidence="2" id="KW-1133">Transmembrane helix</keyword>
<reference evidence="3 4" key="1">
    <citation type="journal article" date="2013" name="Curr. Biol.">
        <title>The Genome of the Foraminiferan Reticulomyxa filosa.</title>
        <authorList>
            <person name="Glockner G."/>
            <person name="Hulsmann N."/>
            <person name="Schleicher M."/>
            <person name="Noegel A.A."/>
            <person name="Eichinger L."/>
            <person name="Gallinger C."/>
            <person name="Pawlowski J."/>
            <person name="Sierra R."/>
            <person name="Euteneuer U."/>
            <person name="Pillet L."/>
            <person name="Moustafa A."/>
            <person name="Platzer M."/>
            <person name="Groth M."/>
            <person name="Szafranski K."/>
            <person name="Schliwa M."/>
        </authorList>
    </citation>
    <scope>NUCLEOTIDE SEQUENCE [LARGE SCALE GENOMIC DNA]</scope>
</reference>
<feature type="non-terminal residue" evidence="3">
    <location>
        <position position="214"/>
    </location>
</feature>
<name>X6PCE8_RETFI</name>
<feature type="compositionally biased region" description="Basic and acidic residues" evidence="1">
    <location>
        <begin position="66"/>
        <end position="103"/>
    </location>
</feature>
<gene>
    <name evidence="3" type="ORF">RFI_01216</name>
</gene>
<proteinExistence type="predicted"/>
<dbReference type="Proteomes" id="UP000023152">
    <property type="component" value="Unassembled WGS sequence"/>
</dbReference>
<feature type="transmembrane region" description="Helical" evidence="2">
    <location>
        <begin position="179"/>
        <end position="195"/>
    </location>
</feature>
<evidence type="ECO:0000256" key="1">
    <source>
        <dbReference type="SAM" id="MobiDB-lite"/>
    </source>
</evidence>
<feature type="compositionally biased region" description="Basic and acidic residues" evidence="1">
    <location>
        <begin position="15"/>
        <end position="52"/>
    </location>
</feature>
<protein>
    <submittedName>
        <fullName evidence="3">Uncharacterized protein</fullName>
    </submittedName>
</protein>
<accession>X6PCE8</accession>
<feature type="region of interest" description="Disordered" evidence="1">
    <location>
        <begin position="1"/>
        <end position="157"/>
    </location>
</feature>
<evidence type="ECO:0000313" key="3">
    <source>
        <dbReference type="EMBL" id="ETO35846.1"/>
    </source>
</evidence>
<feature type="compositionally biased region" description="Basic and acidic residues" evidence="1">
    <location>
        <begin position="109"/>
        <end position="138"/>
    </location>
</feature>
<sequence>MFVSNRTSGYRPPHQRGEKVEAKRFEDDFSRDKNAKVGYKNKDSRDRQKDTTETSGGTGRSLNRFDMGKGYERKSQYDKGEGFSRGGDRDRDKDWDRDRDRNFPRNRREHWNHNDANRGIERGDVRTEREREPAIDREREEEDKDRNVTNVSQQRDIKPKGDVQSDFAFKRQSARFQSSAGYVLFLFYFFLFLTFETKSKTSQLYTYFMCVNND</sequence>
<comment type="caution">
    <text evidence="3">The sequence shown here is derived from an EMBL/GenBank/DDBJ whole genome shotgun (WGS) entry which is preliminary data.</text>
</comment>
<organism evidence="3 4">
    <name type="scientific">Reticulomyxa filosa</name>
    <dbReference type="NCBI Taxonomy" id="46433"/>
    <lineage>
        <taxon>Eukaryota</taxon>
        <taxon>Sar</taxon>
        <taxon>Rhizaria</taxon>
        <taxon>Retaria</taxon>
        <taxon>Foraminifera</taxon>
        <taxon>Monothalamids</taxon>
        <taxon>Reticulomyxidae</taxon>
        <taxon>Reticulomyxa</taxon>
    </lineage>
</organism>
<keyword evidence="2" id="KW-0472">Membrane</keyword>
<keyword evidence="2" id="KW-0812">Transmembrane</keyword>
<keyword evidence="4" id="KW-1185">Reference proteome</keyword>
<dbReference type="AlphaFoldDB" id="X6PCE8"/>